<proteinExistence type="predicted"/>
<dbReference type="InterPro" id="IPR019513">
    <property type="entry name" value="Centromere_CenpF_leu-rich_rpt"/>
</dbReference>
<name>A0A401NKZ5_SCYTO</name>
<evidence type="ECO:0000256" key="2">
    <source>
        <dbReference type="SAM" id="MobiDB-lite"/>
    </source>
</evidence>
<dbReference type="PANTHER" id="PTHR18874:SF10">
    <property type="entry name" value="CENTROMERE PROTEIN F"/>
    <property type="match status" value="1"/>
</dbReference>
<dbReference type="GO" id="GO:0000278">
    <property type="term" value="P:mitotic cell cycle"/>
    <property type="evidence" value="ECO:0007669"/>
    <property type="project" value="TreeGrafter"/>
</dbReference>
<organism evidence="6 7">
    <name type="scientific">Scyliorhinus torazame</name>
    <name type="common">Cloudy catshark</name>
    <name type="synonym">Catulus torazame</name>
    <dbReference type="NCBI Taxonomy" id="75743"/>
    <lineage>
        <taxon>Eukaryota</taxon>
        <taxon>Metazoa</taxon>
        <taxon>Chordata</taxon>
        <taxon>Craniata</taxon>
        <taxon>Vertebrata</taxon>
        <taxon>Chondrichthyes</taxon>
        <taxon>Elasmobranchii</taxon>
        <taxon>Galeomorphii</taxon>
        <taxon>Galeoidea</taxon>
        <taxon>Carcharhiniformes</taxon>
        <taxon>Scyliorhinidae</taxon>
        <taxon>Scyliorhinus</taxon>
    </lineage>
</organism>
<accession>A0A401NKZ5</accession>
<evidence type="ECO:0000259" key="4">
    <source>
        <dbReference type="Pfam" id="PF10481"/>
    </source>
</evidence>
<feature type="coiled-coil region" evidence="1">
    <location>
        <begin position="2491"/>
        <end position="2606"/>
    </location>
</feature>
<feature type="coiled-coil region" evidence="1">
    <location>
        <begin position="397"/>
        <end position="1004"/>
    </location>
</feature>
<feature type="compositionally biased region" description="Basic and acidic residues" evidence="2">
    <location>
        <begin position="3233"/>
        <end position="3257"/>
    </location>
</feature>
<feature type="region of interest" description="Disordered" evidence="2">
    <location>
        <begin position="3058"/>
        <end position="3091"/>
    </location>
</feature>
<feature type="coiled-coil region" evidence="1">
    <location>
        <begin position="2308"/>
        <end position="2462"/>
    </location>
</feature>
<dbReference type="Pfam" id="PF10490">
    <property type="entry name" value="CENP-F_C_Rb_bdg"/>
    <property type="match status" value="1"/>
</dbReference>
<evidence type="ECO:0000313" key="6">
    <source>
        <dbReference type="EMBL" id="GCB61546.1"/>
    </source>
</evidence>
<dbReference type="Pfam" id="PF10473">
    <property type="entry name" value="CENP-F_leu_zip"/>
    <property type="match status" value="1"/>
</dbReference>
<feature type="coiled-coil region" evidence="1">
    <location>
        <begin position="1029"/>
        <end position="1220"/>
    </location>
</feature>
<feature type="compositionally biased region" description="Basic and acidic residues" evidence="2">
    <location>
        <begin position="3060"/>
        <end position="3089"/>
    </location>
</feature>
<dbReference type="STRING" id="75743.A0A401NKZ5"/>
<evidence type="ECO:0000259" key="5">
    <source>
        <dbReference type="Pfam" id="PF10490"/>
    </source>
</evidence>
<dbReference type="SUPFAM" id="SSF57997">
    <property type="entry name" value="Tropomyosin"/>
    <property type="match status" value="3"/>
</dbReference>
<dbReference type="GO" id="GO:0051310">
    <property type="term" value="P:metaphase chromosome alignment"/>
    <property type="evidence" value="ECO:0007669"/>
    <property type="project" value="TreeGrafter"/>
</dbReference>
<reference evidence="6 7" key="1">
    <citation type="journal article" date="2018" name="Nat. Ecol. Evol.">
        <title>Shark genomes provide insights into elasmobranch evolution and the origin of vertebrates.</title>
        <authorList>
            <person name="Hara Y"/>
            <person name="Yamaguchi K"/>
            <person name="Onimaru K"/>
            <person name="Kadota M"/>
            <person name="Koyanagi M"/>
            <person name="Keeley SD"/>
            <person name="Tatsumi K"/>
            <person name="Tanaka K"/>
            <person name="Motone F"/>
            <person name="Kageyama Y"/>
            <person name="Nozu R"/>
            <person name="Adachi N"/>
            <person name="Nishimura O"/>
            <person name="Nakagawa R"/>
            <person name="Tanegashima C"/>
            <person name="Kiyatake I"/>
            <person name="Matsumoto R"/>
            <person name="Murakumo K"/>
            <person name="Nishida K"/>
            <person name="Terakita A"/>
            <person name="Kuratani S"/>
            <person name="Sato K"/>
            <person name="Hyodo S Kuraku.S."/>
        </authorList>
    </citation>
    <scope>NUCLEOTIDE SEQUENCE [LARGE SCALE GENOMIC DNA]</scope>
</reference>
<feature type="coiled-coil region" evidence="1">
    <location>
        <begin position="1958"/>
        <end position="2244"/>
    </location>
</feature>
<feature type="region of interest" description="Disordered" evidence="2">
    <location>
        <begin position="124"/>
        <end position="153"/>
    </location>
</feature>
<feature type="domain" description="Kinetochore protein Cenp-F/LEK1 Rb protein-binding" evidence="5">
    <location>
        <begin position="3097"/>
        <end position="3139"/>
    </location>
</feature>
<gene>
    <name evidence="6" type="ORF">scyTo_0009361</name>
</gene>
<evidence type="ECO:0000256" key="1">
    <source>
        <dbReference type="SAM" id="Coils"/>
    </source>
</evidence>
<feature type="region of interest" description="Disordered" evidence="2">
    <location>
        <begin position="2987"/>
        <end position="3022"/>
    </location>
</feature>
<dbReference type="GO" id="GO:0042803">
    <property type="term" value="F:protein homodimerization activity"/>
    <property type="evidence" value="ECO:0007669"/>
    <property type="project" value="InterPro"/>
</dbReference>
<dbReference type="GO" id="GO:0070840">
    <property type="term" value="F:dynein complex binding"/>
    <property type="evidence" value="ECO:0007669"/>
    <property type="project" value="InterPro"/>
</dbReference>
<dbReference type="GO" id="GO:0005634">
    <property type="term" value="C:nucleus"/>
    <property type="evidence" value="ECO:0007669"/>
    <property type="project" value="TreeGrafter"/>
</dbReference>
<dbReference type="Proteomes" id="UP000288216">
    <property type="component" value="Unassembled WGS sequence"/>
</dbReference>
<dbReference type="GO" id="GO:0010389">
    <property type="term" value="P:regulation of G2/M transition of mitotic cell cycle"/>
    <property type="evidence" value="ECO:0007669"/>
    <property type="project" value="TreeGrafter"/>
</dbReference>
<dbReference type="Pfam" id="PF10481">
    <property type="entry name" value="CENP-F_N"/>
    <property type="match status" value="1"/>
</dbReference>
<feature type="compositionally biased region" description="Polar residues" evidence="2">
    <location>
        <begin position="3176"/>
        <end position="3186"/>
    </location>
</feature>
<dbReference type="GO" id="GO:0000775">
    <property type="term" value="C:chromosome, centromeric region"/>
    <property type="evidence" value="ECO:0007669"/>
    <property type="project" value="InterPro"/>
</dbReference>
<dbReference type="EMBL" id="BFAA01003800">
    <property type="protein sequence ID" value="GCB61546.1"/>
    <property type="molecule type" value="Genomic_DNA"/>
</dbReference>
<dbReference type="InterPro" id="IPR043513">
    <property type="entry name" value="Cenp-F"/>
</dbReference>
<dbReference type="OMA" id="EQPNEQH"/>
<sequence length="3257" mass="377922">MSWAVEEWKQGLPTKALQKIQEIETQLDKLKKERQQRQFQFESLEAALLKQKQKVENEKTETSVLKREHQSLIESCDNLEKTRQKISHDLQVKESQVNYLEGQLASSKKRMDILEQENKRYNSELERSQQIATPADVQPRTPQRNLSGPMTPIKNVADSKLEELQEKYNKEMEERRRLESELKIIQTKLINKTQPQSTVSHRNIARQRSSSVFPWQQSQTPSQQTSLSLETPLKKGAAMNLQWEQEETPLKHCPKSLQKATLSTGLFNNSMDSSKQEEQLKLQNQELQTKVMDLEFRLQAQEKEMKNHTNRLHEIQFQFDKAKADLSDKECKLNKCRDDLTKMTTQCEQANTKCVMVEQKLKQVSDELSCHRQNADSTWRNMEQKIKDKERDFQQELSHQQHALQSLDQQFNQMKNKLNQEIQQAKNDYNVLQSEIDRVSAHKQKLEREQDEIKQQLSCSNQMVKENQTKENDLKKKLENIQEERNCLNNQLHQNSTQIHQLEDELKKNKQEFNRFRNFGEEMKNNNNIQEAEIKNLREKLDEQNKSMHINTEKLEQQISHLKMELASAFKDVKEKERNSEQLNVQVGTMENEIEELQKNMQLREKAFQALKEESSSLTQWKVQNMHIVNDFQCEKEVMENKIKELQQSLEVSVNKNQQQEQNLEIYQCKSEQQSEKLKSLEDEKENLQSQTDNLKNTLDNKTAELDTQKQAFEEFMKKARQEEQKHGKEVENLHLSISQLTAHKAELEKNLQEETNKVVKLEESQGILCADYENISTLAKSKDCFIELKETEILNLKDQILQTTNNLKEQLAKVDAEKNHFMQEYEKSLLDNLEIENIKSTLENYQHDISSFKEQIASQESSIKLEKQQRSEMESKYETLLKLREELEEKNEETEKKYQILQADVEQKIHQLKIQHAEALQETINEKDKYIQNIAQELETNTNNLKCLQITNKELEAKLEVCLQFEKCIQEKEELISLKEKELGQLVEENEELKSSINTVMQENVELNKINSSFADVVKSEATLQEQTKKYEEDAATKENTLKELKTLHEELTVKQRLLEKTVADKENAMKQLSDKINEKVIKEDGLIYQHAALEEELKHLGEKCIALEENKDFLEKQLHERSQELMKKITEVEELERNHVVCSTEYNAKIVGYEEKIKTMIEEMKGLQTQLKKMDEIDNLKKELSESCARQNKILEEHNELLQEKEQLTDLIKKQVEKETMFATKLENLENDLIIAQSENIKNSKLIAEKTLTSDQLKDTVITKETELQKFQAQLQLLQMDLEDKEASLESYISQLEQLQTENSNVESKFQHCEENRTLLQKELRAVRAEMEAMDLKFSVSKDSEELLREQITLQKQTIEELKSEFKKQKEDLDSLEIQLAKSQNAEKQCQLKEKDIKQLQEKLFQSEIQISDLMCRNGDIESQMEARHQELKTQMQITLSNMENTLQQSEEQRTLVQKDLSKVQSELSSMHLHFIESKNREEYLMEQIALQKKTIEDLTSEIEKCKEQEALLNSMVSELQSLIATLETEKASLLSKVDFTHKVIDLGAQEYTAVKEMIVSQETRHQNIPEEKAMADNVVENEPSGEKKSLLNTIDKSNYVVEELKAELSLLQSNLIETQSALSGTKTEKETLQSQLRVLESSLDNAQIHMSAQKEHLEQLENVIQEKGDEVILLQQQLKENSTTMTVNDQTTMPVKDTHLKLRTVELEDCHVTSEQSTTLLKELQKQQDSVDQTWKLHQTLAATRQELESLKQQHSFEIEEWQLKLTNRTTEMENKLVAQKQQTELISAELEDARIQLQSLDLSTQSLLYASYLSEESTPHKLKRTDSKKQQRELTLTTGQLELVNILNVAPDSKVQREQKASLQSGTTSKSPGYCTIHFGNAENVSKDIDDELNEINIKKEQVVEQIHLANEVISVPVECQSTCEIPIGSQLQFEQESGQILHLLPDEEIKKVTEALLSEMENLRSKLDSHQNELFFKAAAYTELEKKMLLFEEEKQHLCNELKSSALENQNLSDKVKYLEEELINMTLQLNVDKVKLSDVTKALESLEVDKKDRNEQVLELENELKRTKSDKTNLEKHILEMEVDLDELQTRKQSLGKELESSQRTISVQVEKLTELEAENNGVILELSTLAKTNNELEQTSKRREVKVQELEAEKIYNSSTIWGLEAEVKKLTNKLQAVAEQMKNVSKEKEDMIQEVQYLEKNSMLDIEGREEMQQQLNQLKKENLSMVEQTEAMQNKLNTVELEKLKLLQSLESSKLQKGEVAARLNSTETEVAEMRPAIEKLKVRIEADQNKSRHMAEKLKIGERKADSLQDRIEALERELQTSEENMEQIILQAETAKEQVETLKEEKETITEKLELLTLDLNSLLSEKQSLEKQLQQSQEKLERHCSNLSGKFEAAEKEKLNMTEIYESSVNELQSQISHLNEQVKMCHKEVEKLKENEKNNLNQNSNLECEKIRLSNQIHETDRLNVELQSASTILSKDLQVIQQQVNKHIEEKEKHQQQIADLEQLKQKDSKDLCTLQIEVENLKRERENLQTAAAESQQAAQDLSAKHRVMQETKEKSEKLLQNELQVSQLQASELLSQVKDLTENNHKLQDDLCIINEKMLKMQQEFDAEKNLISAQLEEFSNQTKNFKVNDLTENNQKIQDGLTVANGKILKMQQEFDAEKNLISAQLEEFSNQTKNFKSQLEISQSEKSKLEQDVGYFQNELQITDVLKKEVDEHKQRLRCIQEEHQAVLKDLQDQLQLEISRSEKYKLEQDVGYFQNELQITDVLKKEVDEHKQRLRCIQEEHQAVLKDLQDQHEVQVNSYQENLARMEQQLTAQNMEMNNLKTAKEEVDVALKDAASKAAELQKSVTKLKGDKDCAQNKLLLWMKSCKQLEHEKESLKKHIRQQEELLAKLQKSQILEGPDSQIEKLTAEMKELKEALEEKTKEADENMEKNWNLIKSSHKLEEENEMLKSRVVLLNNKLQQLNTRDENAVAEQVAGPRSVVHKKREKRLPGQSNSQQKHLNSPDVSRIVGLNLDAPLELAVNKIHKKCPESNLNLTTKRVRASESKGERDELKSEALENSAKRTRSDKELGVLLRSTAQDKTSHEPEGLPHLVKKGFANIPAVSHSPYILRRTTLLNRASSEFAVQSRISPHRQTQHKGAAQTCNKSEMTAEDSHAQQHPTESTRSSPELFLESLPAMAEPPLSSLTNTQNKMGYDTSGGKQSQKRRCSPNAKESAEQNKPHKEQITMSKESENCKVQ</sequence>
<feature type="compositionally biased region" description="Polar residues" evidence="2">
    <location>
        <begin position="3010"/>
        <end position="3022"/>
    </location>
</feature>
<dbReference type="GO" id="GO:0008017">
    <property type="term" value="F:microtubule binding"/>
    <property type="evidence" value="ECO:0007669"/>
    <property type="project" value="InterPro"/>
</dbReference>
<dbReference type="InterPro" id="IPR018463">
    <property type="entry name" value="Centromere_CenpF_N"/>
</dbReference>
<feature type="compositionally biased region" description="Low complexity" evidence="2">
    <location>
        <begin position="216"/>
        <end position="228"/>
    </location>
</feature>
<keyword evidence="7" id="KW-1185">Reference proteome</keyword>
<comment type="caution">
    <text evidence="6">The sequence shown here is derived from an EMBL/GenBank/DDBJ whole genome shotgun (WGS) entry which is preliminary data.</text>
</comment>
<feature type="coiled-coil region" evidence="1">
    <location>
        <begin position="277"/>
        <end position="367"/>
    </location>
</feature>
<keyword evidence="1" id="KW-0175">Coiled coil</keyword>
<feature type="coiled-coil region" evidence="1">
    <location>
        <begin position="1604"/>
        <end position="1680"/>
    </location>
</feature>
<evidence type="ECO:0000313" key="7">
    <source>
        <dbReference type="Proteomes" id="UP000288216"/>
    </source>
</evidence>
<feature type="domain" description="Centromere protein Cenp-F N-terminal" evidence="4">
    <location>
        <begin position="1"/>
        <end position="304"/>
    </location>
</feature>
<evidence type="ECO:0008006" key="8">
    <source>
        <dbReference type="Google" id="ProtNLM"/>
    </source>
</evidence>
<evidence type="ECO:0000259" key="3">
    <source>
        <dbReference type="Pfam" id="PF10473"/>
    </source>
</evidence>
<dbReference type="OrthoDB" id="10255522at2759"/>
<feature type="coiled-coil region" evidence="1">
    <location>
        <begin position="1270"/>
        <end position="1539"/>
    </location>
</feature>
<feature type="region of interest" description="Disordered" evidence="2">
    <location>
        <begin position="209"/>
        <end position="228"/>
    </location>
</feature>
<dbReference type="GO" id="GO:0000922">
    <property type="term" value="C:spindle pole"/>
    <property type="evidence" value="ECO:0007669"/>
    <property type="project" value="TreeGrafter"/>
</dbReference>
<feature type="coiled-coil region" evidence="1">
    <location>
        <begin position="2690"/>
        <end position="2984"/>
    </location>
</feature>
<protein>
    <recommendedName>
        <fullName evidence="8">Centromere protein F</fullName>
    </recommendedName>
</protein>
<dbReference type="InterPro" id="IPR018302">
    <property type="entry name" value="CenpF/LEK1_Rb-prot-bd"/>
</dbReference>
<feature type="region of interest" description="Disordered" evidence="2">
    <location>
        <begin position="3145"/>
        <end position="3257"/>
    </location>
</feature>
<dbReference type="PANTHER" id="PTHR18874">
    <property type="entry name" value="CMF/LEK/CENP CELL DIVISION-RELATED"/>
    <property type="match status" value="1"/>
</dbReference>
<feature type="domain" description="Centromere protein Cenp-F leucine-rich repeat-containing" evidence="3">
    <location>
        <begin position="2297"/>
        <end position="2433"/>
    </location>
</feature>